<dbReference type="Proteomes" id="UP000246991">
    <property type="component" value="Unassembled WGS sequence"/>
</dbReference>
<organism evidence="1 2">
    <name type="scientific">Tuber magnatum</name>
    <name type="common">white Piedmont truffle</name>
    <dbReference type="NCBI Taxonomy" id="42249"/>
    <lineage>
        <taxon>Eukaryota</taxon>
        <taxon>Fungi</taxon>
        <taxon>Dikarya</taxon>
        <taxon>Ascomycota</taxon>
        <taxon>Pezizomycotina</taxon>
        <taxon>Pezizomycetes</taxon>
        <taxon>Pezizales</taxon>
        <taxon>Tuberaceae</taxon>
        <taxon>Tuber</taxon>
    </lineage>
</organism>
<gene>
    <name evidence="1" type="ORF">C7212DRAFT_321634</name>
</gene>
<accession>A0A317SR44</accession>
<comment type="caution">
    <text evidence="1">The sequence shown here is derived from an EMBL/GenBank/DDBJ whole genome shotgun (WGS) entry which is preliminary data.</text>
</comment>
<evidence type="ECO:0000313" key="1">
    <source>
        <dbReference type="EMBL" id="PWW75876.1"/>
    </source>
</evidence>
<keyword evidence="2" id="KW-1185">Reference proteome</keyword>
<evidence type="ECO:0000313" key="2">
    <source>
        <dbReference type="Proteomes" id="UP000246991"/>
    </source>
</evidence>
<feature type="non-terminal residue" evidence="1">
    <location>
        <position position="64"/>
    </location>
</feature>
<proteinExistence type="predicted"/>
<name>A0A317SR44_9PEZI</name>
<reference evidence="1 2" key="1">
    <citation type="submission" date="2018-03" db="EMBL/GenBank/DDBJ databases">
        <title>Genomes of Pezizomycetes fungi and the evolution of truffles.</title>
        <authorList>
            <person name="Murat C."/>
            <person name="Payen T."/>
            <person name="Noel B."/>
            <person name="Kuo A."/>
            <person name="Martin F.M."/>
        </authorList>
    </citation>
    <scope>NUCLEOTIDE SEQUENCE [LARGE SCALE GENOMIC DNA]</scope>
    <source>
        <strain evidence="1">091103-1</strain>
    </source>
</reference>
<dbReference type="AlphaFoldDB" id="A0A317SR44"/>
<sequence>MRRRNGAIRYHILDFRSRNFSTITSDLLCASPRLTVGMLHNQSLSSREISASAVPEDWCFSEPV</sequence>
<protein>
    <submittedName>
        <fullName evidence="1">Uncharacterized protein</fullName>
    </submittedName>
</protein>
<dbReference type="EMBL" id="PYWC01000041">
    <property type="protein sequence ID" value="PWW75876.1"/>
    <property type="molecule type" value="Genomic_DNA"/>
</dbReference>